<comment type="caution">
    <text evidence="8">The sequence shown here is derived from an EMBL/GenBank/DDBJ whole genome shotgun (WGS) entry which is preliminary data.</text>
</comment>
<proteinExistence type="predicted"/>
<sequence>MGLVRKSNSSWASPLHIVSKPIGGWRPCGDYRHLNNSTTPDRYPIPHIHDFAAQLEDASDQATGGVFEQYVNGIWQPLAFFSKRLRPPEMRYSTFDRELLALYLATRHFRFFLERRPFTAYTDHKPY</sequence>
<evidence type="ECO:0000313" key="9">
    <source>
        <dbReference type="Proteomes" id="UP000735302"/>
    </source>
</evidence>
<keyword evidence="1" id="KW-0808">Transferase</keyword>
<dbReference type="PANTHER" id="PTHR37984:SF5">
    <property type="entry name" value="PROTEIN NYNRIN-LIKE"/>
    <property type="match status" value="1"/>
</dbReference>
<dbReference type="AlphaFoldDB" id="A0AAV4CKS1"/>
<evidence type="ECO:0000256" key="4">
    <source>
        <dbReference type="ARBA" id="ARBA00022759"/>
    </source>
</evidence>
<evidence type="ECO:0000313" key="8">
    <source>
        <dbReference type="EMBL" id="GFO32206.1"/>
    </source>
</evidence>
<keyword evidence="6" id="KW-0695">RNA-directed DNA polymerase</keyword>
<evidence type="ECO:0000259" key="7">
    <source>
        <dbReference type="Pfam" id="PF17917"/>
    </source>
</evidence>
<evidence type="ECO:0000256" key="5">
    <source>
        <dbReference type="ARBA" id="ARBA00022801"/>
    </source>
</evidence>
<protein>
    <submittedName>
        <fullName evidence="8">Pol polyprotein</fullName>
    </submittedName>
</protein>
<evidence type="ECO:0000256" key="3">
    <source>
        <dbReference type="ARBA" id="ARBA00022722"/>
    </source>
</evidence>
<evidence type="ECO:0000256" key="1">
    <source>
        <dbReference type="ARBA" id="ARBA00022679"/>
    </source>
</evidence>
<dbReference type="InterPro" id="IPR043502">
    <property type="entry name" value="DNA/RNA_pol_sf"/>
</dbReference>
<dbReference type="Proteomes" id="UP000735302">
    <property type="component" value="Unassembled WGS sequence"/>
</dbReference>
<gene>
    <name evidence="8" type="ORF">PoB_005871100</name>
</gene>
<evidence type="ECO:0000256" key="6">
    <source>
        <dbReference type="ARBA" id="ARBA00022918"/>
    </source>
</evidence>
<dbReference type="FunFam" id="3.10.20.370:FF:000001">
    <property type="entry name" value="Retrovirus-related Pol polyprotein from transposon 17.6-like protein"/>
    <property type="match status" value="1"/>
</dbReference>
<dbReference type="PANTHER" id="PTHR37984">
    <property type="entry name" value="PROTEIN CBG26694"/>
    <property type="match status" value="1"/>
</dbReference>
<accession>A0AAV4CKS1</accession>
<name>A0AAV4CKS1_9GAST</name>
<feature type="domain" description="Reverse transcriptase RNase H-like" evidence="7">
    <location>
        <begin position="57"/>
        <end position="126"/>
    </location>
</feature>
<dbReference type="Gene3D" id="3.10.10.10">
    <property type="entry name" value="HIV Type 1 Reverse Transcriptase, subunit A, domain 1"/>
    <property type="match status" value="1"/>
</dbReference>
<keyword evidence="3" id="KW-0540">Nuclease</keyword>
<keyword evidence="4" id="KW-0255">Endonuclease</keyword>
<evidence type="ECO:0000256" key="2">
    <source>
        <dbReference type="ARBA" id="ARBA00022695"/>
    </source>
</evidence>
<dbReference type="InterPro" id="IPR041373">
    <property type="entry name" value="RT_RNaseH"/>
</dbReference>
<dbReference type="GO" id="GO:0004519">
    <property type="term" value="F:endonuclease activity"/>
    <property type="evidence" value="ECO:0007669"/>
    <property type="project" value="UniProtKB-KW"/>
</dbReference>
<keyword evidence="2" id="KW-0548">Nucleotidyltransferase</keyword>
<dbReference type="GO" id="GO:0016787">
    <property type="term" value="F:hydrolase activity"/>
    <property type="evidence" value="ECO:0007669"/>
    <property type="project" value="UniProtKB-KW"/>
</dbReference>
<reference evidence="8 9" key="1">
    <citation type="journal article" date="2021" name="Elife">
        <title>Chloroplast acquisition without the gene transfer in kleptoplastic sea slugs, Plakobranchus ocellatus.</title>
        <authorList>
            <person name="Maeda T."/>
            <person name="Takahashi S."/>
            <person name="Yoshida T."/>
            <person name="Shimamura S."/>
            <person name="Takaki Y."/>
            <person name="Nagai Y."/>
            <person name="Toyoda A."/>
            <person name="Suzuki Y."/>
            <person name="Arimoto A."/>
            <person name="Ishii H."/>
            <person name="Satoh N."/>
            <person name="Nishiyama T."/>
            <person name="Hasebe M."/>
            <person name="Maruyama T."/>
            <person name="Minagawa J."/>
            <person name="Obokata J."/>
            <person name="Shigenobu S."/>
        </authorList>
    </citation>
    <scope>NUCLEOTIDE SEQUENCE [LARGE SCALE GENOMIC DNA]</scope>
</reference>
<keyword evidence="9" id="KW-1185">Reference proteome</keyword>
<organism evidence="8 9">
    <name type="scientific">Plakobranchus ocellatus</name>
    <dbReference type="NCBI Taxonomy" id="259542"/>
    <lineage>
        <taxon>Eukaryota</taxon>
        <taxon>Metazoa</taxon>
        <taxon>Spiralia</taxon>
        <taxon>Lophotrochozoa</taxon>
        <taxon>Mollusca</taxon>
        <taxon>Gastropoda</taxon>
        <taxon>Heterobranchia</taxon>
        <taxon>Euthyneura</taxon>
        <taxon>Panpulmonata</taxon>
        <taxon>Sacoglossa</taxon>
        <taxon>Placobranchoidea</taxon>
        <taxon>Plakobranchidae</taxon>
        <taxon>Plakobranchus</taxon>
    </lineage>
</organism>
<dbReference type="InterPro" id="IPR050951">
    <property type="entry name" value="Retrovirus_Pol_polyprotein"/>
</dbReference>
<dbReference type="Pfam" id="PF17917">
    <property type="entry name" value="RT_RNaseH"/>
    <property type="match status" value="1"/>
</dbReference>
<dbReference type="SUPFAM" id="SSF56672">
    <property type="entry name" value="DNA/RNA polymerases"/>
    <property type="match status" value="2"/>
</dbReference>
<dbReference type="GO" id="GO:0003964">
    <property type="term" value="F:RNA-directed DNA polymerase activity"/>
    <property type="evidence" value="ECO:0007669"/>
    <property type="project" value="UniProtKB-KW"/>
</dbReference>
<keyword evidence="5" id="KW-0378">Hydrolase</keyword>
<dbReference type="EMBL" id="BLXT01006571">
    <property type="protein sequence ID" value="GFO32206.1"/>
    <property type="molecule type" value="Genomic_DNA"/>
</dbReference>